<protein>
    <submittedName>
        <fullName evidence="2">DUF5368 family protein</fullName>
    </submittedName>
</protein>
<dbReference type="RefSeq" id="WP_275823791.1">
    <property type="nucleotide sequence ID" value="NZ_JARHUD010000008.1"/>
</dbReference>
<dbReference type="EMBL" id="JARHUD010000008">
    <property type="protein sequence ID" value="MDF2097021.1"/>
    <property type="molecule type" value="Genomic_DNA"/>
</dbReference>
<feature type="transmembrane region" description="Helical" evidence="1">
    <location>
        <begin position="20"/>
        <end position="40"/>
    </location>
</feature>
<dbReference type="Proteomes" id="UP001215503">
    <property type="component" value="Unassembled WGS sequence"/>
</dbReference>
<accession>A0ABT5YPX8</accession>
<evidence type="ECO:0000313" key="3">
    <source>
        <dbReference type="Proteomes" id="UP001215503"/>
    </source>
</evidence>
<dbReference type="InterPro" id="IPR035308">
    <property type="entry name" value="DUF5368"/>
</dbReference>
<keyword evidence="1" id="KW-0812">Transmembrane</keyword>
<organism evidence="2 3">
    <name type="scientific">Aquibaculum arenosum</name>
    <dbReference type="NCBI Taxonomy" id="3032591"/>
    <lineage>
        <taxon>Bacteria</taxon>
        <taxon>Pseudomonadati</taxon>
        <taxon>Pseudomonadota</taxon>
        <taxon>Alphaproteobacteria</taxon>
        <taxon>Rhodospirillales</taxon>
        <taxon>Rhodovibrionaceae</taxon>
        <taxon>Aquibaculum</taxon>
    </lineage>
</organism>
<feature type="transmembrane region" description="Helical" evidence="1">
    <location>
        <begin position="52"/>
        <end position="71"/>
    </location>
</feature>
<dbReference type="Pfam" id="PF17336">
    <property type="entry name" value="DUF5368"/>
    <property type="match status" value="1"/>
</dbReference>
<feature type="transmembrane region" description="Helical" evidence="1">
    <location>
        <begin position="91"/>
        <end position="116"/>
    </location>
</feature>
<proteinExistence type="predicted"/>
<comment type="caution">
    <text evidence="2">The sequence shown here is derived from an EMBL/GenBank/DDBJ whole genome shotgun (WGS) entry which is preliminary data.</text>
</comment>
<evidence type="ECO:0000313" key="2">
    <source>
        <dbReference type="EMBL" id="MDF2097021.1"/>
    </source>
</evidence>
<gene>
    <name evidence="2" type="ORF">P2G67_13645</name>
</gene>
<sequence>MSDMHPLVLFAIARESLGALFWPAVVLMLLLALGVLLAIVRALRRGQGLRGGLLIALVVGAVVTALITPLIPTWTHAALSDLRSLVDVAVALGLAAIPGLLAASLAFIVATFVGAARA</sequence>
<reference evidence="2 3" key="1">
    <citation type="submission" date="2023-03" db="EMBL/GenBank/DDBJ databases">
        <title>Fodinicurvata sp. CAU 1616 isolated from sea sendiment.</title>
        <authorList>
            <person name="Kim W."/>
        </authorList>
    </citation>
    <scope>NUCLEOTIDE SEQUENCE [LARGE SCALE GENOMIC DNA]</scope>
    <source>
        <strain evidence="2 3">CAU 1616</strain>
    </source>
</reference>
<name>A0ABT5YPX8_9PROT</name>
<evidence type="ECO:0000256" key="1">
    <source>
        <dbReference type="SAM" id="Phobius"/>
    </source>
</evidence>
<keyword evidence="1" id="KW-1133">Transmembrane helix</keyword>
<keyword evidence="1" id="KW-0472">Membrane</keyword>
<keyword evidence="3" id="KW-1185">Reference proteome</keyword>